<dbReference type="SUPFAM" id="SSF51206">
    <property type="entry name" value="cAMP-binding domain-like"/>
    <property type="match status" value="1"/>
</dbReference>
<dbReference type="EMBL" id="CP136864">
    <property type="protein sequence ID" value="WOJ93143.1"/>
    <property type="molecule type" value="Genomic_DNA"/>
</dbReference>
<gene>
    <name evidence="2" type="ORF">R0135_15340</name>
</gene>
<reference evidence="2 3" key="1">
    <citation type="submission" date="2023-10" db="EMBL/GenBank/DDBJ databases">
        <title>Two novel species belonging to the OM43/NOR5 clade.</title>
        <authorList>
            <person name="Park M."/>
        </authorList>
    </citation>
    <scope>NUCLEOTIDE SEQUENCE [LARGE SCALE GENOMIC DNA]</scope>
    <source>
        <strain evidence="2 3">IMCC43200</strain>
    </source>
</reference>
<feature type="domain" description="Cyclic nucleotide-binding" evidence="1">
    <location>
        <begin position="13"/>
        <end position="113"/>
    </location>
</feature>
<dbReference type="InterPro" id="IPR014710">
    <property type="entry name" value="RmlC-like_jellyroll"/>
</dbReference>
<dbReference type="Gene3D" id="2.60.120.10">
    <property type="entry name" value="Jelly Rolls"/>
    <property type="match status" value="1"/>
</dbReference>
<keyword evidence="3" id="KW-1185">Reference proteome</keyword>
<dbReference type="PROSITE" id="PS50042">
    <property type="entry name" value="CNMP_BINDING_3"/>
    <property type="match status" value="1"/>
</dbReference>
<dbReference type="Proteomes" id="UP001626537">
    <property type="component" value="Chromosome"/>
</dbReference>
<dbReference type="InterPro" id="IPR000595">
    <property type="entry name" value="cNMP-bd_dom"/>
</dbReference>
<sequence>MKSIAQELSQHPFFDGLCDDYLQCMLSCSKNTRFPSGRVIATEGSAANEFFVITKGRVALQLHSSPAATLLIQTLDAGDILGWSWLFPPYRWSVEAMAVQDVQVIAVDGSCLRDKCDADPVMGYQLMQRFSRLMSQRIEATRLQLLDLYGQGRNP</sequence>
<dbReference type="Pfam" id="PF00027">
    <property type="entry name" value="cNMP_binding"/>
    <property type="match status" value="1"/>
</dbReference>
<evidence type="ECO:0000313" key="2">
    <source>
        <dbReference type="EMBL" id="WOJ93143.1"/>
    </source>
</evidence>
<name>A0ABZ0I2Y4_9GAMM</name>
<evidence type="ECO:0000313" key="3">
    <source>
        <dbReference type="Proteomes" id="UP001626537"/>
    </source>
</evidence>
<organism evidence="2 3">
    <name type="scientific">Congregibacter variabilis</name>
    <dbReference type="NCBI Taxonomy" id="3081200"/>
    <lineage>
        <taxon>Bacteria</taxon>
        <taxon>Pseudomonadati</taxon>
        <taxon>Pseudomonadota</taxon>
        <taxon>Gammaproteobacteria</taxon>
        <taxon>Cellvibrionales</taxon>
        <taxon>Halieaceae</taxon>
        <taxon>Congregibacter</taxon>
    </lineage>
</organism>
<dbReference type="InterPro" id="IPR018490">
    <property type="entry name" value="cNMP-bd_dom_sf"/>
</dbReference>
<proteinExistence type="predicted"/>
<accession>A0ABZ0I2Y4</accession>
<dbReference type="RefSeq" id="WP_407347801.1">
    <property type="nucleotide sequence ID" value="NZ_CP136864.1"/>
</dbReference>
<evidence type="ECO:0000259" key="1">
    <source>
        <dbReference type="PROSITE" id="PS50042"/>
    </source>
</evidence>
<protein>
    <submittedName>
        <fullName evidence="2">Cyclic nucleotide-binding domain-containing protein</fullName>
    </submittedName>
</protein>
<dbReference type="CDD" id="cd00038">
    <property type="entry name" value="CAP_ED"/>
    <property type="match status" value="1"/>
</dbReference>